<dbReference type="EMBL" id="JACJPW010000039">
    <property type="protein sequence ID" value="MBD2182577.1"/>
    <property type="molecule type" value="Genomic_DNA"/>
</dbReference>
<feature type="domain" description="GIY-YIG" evidence="1">
    <location>
        <begin position="36"/>
        <end position="116"/>
    </location>
</feature>
<protein>
    <submittedName>
        <fullName evidence="2">GIY-YIG nuclease family protein</fullName>
    </submittedName>
</protein>
<dbReference type="RefSeq" id="WP_190465433.1">
    <property type="nucleotide sequence ID" value="NZ_JACJPW010000039.1"/>
</dbReference>
<dbReference type="Pfam" id="PF01541">
    <property type="entry name" value="GIY-YIG"/>
    <property type="match status" value="1"/>
</dbReference>
<reference evidence="2" key="2">
    <citation type="submission" date="2020-08" db="EMBL/GenBank/DDBJ databases">
        <authorList>
            <person name="Chen M."/>
            <person name="Teng W."/>
            <person name="Zhao L."/>
            <person name="Hu C."/>
            <person name="Zhou Y."/>
            <person name="Han B."/>
            <person name="Song L."/>
            <person name="Shu W."/>
        </authorList>
    </citation>
    <scope>NUCLEOTIDE SEQUENCE</scope>
    <source>
        <strain evidence="2">FACHB-1375</strain>
    </source>
</reference>
<reference evidence="2" key="1">
    <citation type="journal article" date="2015" name="ISME J.">
        <title>Draft Genome Sequence of Streptomyces incarnatus NRRL8089, which Produces the Nucleoside Antibiotic Sinefungin.</title>
        <authorList>
            <person name="Oshima K."/>
            <person name="Hattori M."/>
            <person name="Shimizu H."/>
            <person name="Fukuda K."/>
            <person name="Nemoto M."/>
            <person name="Inagaki K."/>
            <person name="Tamura T."/>
        </authorList>
    </citation>
    <scope>NUCLEOTIDE SEQUENCE</scope>
    <source>
        <strain evidence="2">FACHB-1375</strain>
    </source>
</reference>
<dbReference type="AlphaFoldDB" id="A0A926VH04"/>
<dbReference type="SMART" id="SM00465">
    <property type="entry name" value="GIYc"/>
    <property type="match status" value="1"/>
</dbReference>
<accession>A0A926VH04</accession>
<dbReference type="Gene3D" id="3.40.1440.10">
    <property type="entry name" value="GIY-YIG endonuclease"/>
    <property type="match status" value="1"/>
</dbReference>
<name>A0A926VH04_9CYAN</name>
<gene>
    <name evidence="2" type="ORF">H6G03_15975</name>
</gene>
<proteinExistence type="predicted"/>
<evidence type="ECO:0000313" key="2">
    <source>
        <dbReference type="EMBL" id="MBD2182577.1"/>
    </source>
</evidence>
<dbReference type="SUPFAM" id="SSF82771">
    <property type="entry name" value="GIY-YIG endonuclease"/>
    <property type="match status" value="1"/>
</dbReference>
<sequence length="122" mass="13977">MPESIQQEAQAILDTLASIPFEDCIALTKEFRELPMSAGIYAVKHRTLGILYIGKARTLRDRFRGGHKALLWAFIEELKATDIRIAFYQLDFTQWVRLSSELESLIIQAINPPYNVKIPARD</sequence>
<dbReference type="InterPro" id="IPR035901">
    <property type="entry name" value="GIY-YIG_endonuc_sf"/>
</dbReference>
<dbReference type="Proteomes" id="UP000641646">
    <property type="component" value="Unassembled WGS sequence"/>
</dbReference>
<evidence type="ECO:0000313" key="3">
    <source>
        <dbReference type="Proteomes" id="UP000641646"/>
    </source>
</evidence>
<keyword evidence="3" id="KW-1185">Reference proteome</keyword>
<dbReference type="InterPro" id="IPR000305">
    <property type="entry name" value="GIY-YIG_endonuc"/>
</dbReference>
<comment type="caution">
    <text evidence="2">The sequence shown here is derived from an EMBL/GenBank/DDBJ whole genome shotgun (WGS) entry which is preliminary data.</text>
</comment>
<organism evidence="2 3">
    <name type="scientific">Aerosakkonema funiforme FACHB-1375</name>
    <dbReference type="NCBI Taxonomy" id="2949571"/>
    <lineage>
        <taxon>Bacteria</taxon>
        <taxon>Bacillati</taxon>
        <taxon>Cyanobacteriota</taxon>
        <taxon>Cyanophyceae</taxon>
        <taxon>Oscillatoriophycideae</taxon>
        <taxon>Aerosakkonematales</taxon>
        <taxon>Aerosakkonemataceae</taxon>
        <taxon>Aerosakkonema</taxon>
    </lineage>
</organism>
<dbReference type="PROSITE" id="PS50164">
    <property type="entry name" value="GIY_YIG"/>
    <property type="match status" value="1"/>
</dbReference>
<evidence type="ECO:0000259" key="1">
    <source>
        <dbReference type="PROSITE" id="PS50164"/>
    </source>
</evidence>